<evidence type="ECO:0000313" key="1">
    <source>
        <dbReference type="EMBL" id="MEE6257220.1"/>
    </source>
</evidence>
<comment type="caution">
    <text evidence="1">The sequence shown here is derived from an EMBL/GenBank/DDBJ whole genome shotgun (WGS) entry which is preliminary data.</text>
</comment>
<organism evidence="1 2">
    <name type="scientific">Plantactinospora sonchi</name>
    <dbReference type="NCBI Taxonomy" id="1544735"/>
    <lineage>
        <taxon>Bacteria</taxon>
        <taxon>Bacillati</taxon>
        <taxon>Actinomycetota</taxon>
        <taxon>Actinomycetes</taxon>
        <taxon>Micromonosporales</taxon>
        <taxon>Micromonosporaceae</taxon>
        <taxon>Plantactinospora</taxon>
    </lineage>
</organism>
<dbReference type="InterPro" id="IPR021527">
    <property type="entry name" value="DUF2795"/>
</dbReference>
<name>A0ABU7RL43_9ACTN</name>
<dbReference type="Pfam" id="PF11387">
    <property type="entry name" value="DUF2795"/>
    <property type="match status" value="1"/>
</dbReference>
<protein>
    <submittedName>
        <fullName evidence="1">DUF2795 domain-containing protein</fullName>
    </submittedName>
</protein>
<dbReference type="Proteomes" id="UP001332243">
    <property type="component" value="Unassembled WGS sequence"/>
</dbReference>
<sequence>MKLDAMELQEYLSGLDYPASKEDLVRWAQETGLDTETLQLLRSLPVDQFQSPNDVGDAIIELS</sequence>
<evidence type="ECO:0000313" key="2">
    <source>
        <dbReference type="Proteomes" id="UP001332243"/>
    </source>
</evidence>
<gene>
    <name evidence="1" type="ORF">V1633_01795</name>
</gene>
<reference evidence="1 2" key="1">
    <citation type="submission" date="2024-01" db="EMBL/GenBank/DDBJ databases">
        <title>Genome insights into Plantactinospora sonchi sp. nov.</title>
        <authorList>
            <person name="Wang L."/>
        </authorList>
    </citation>
    <scope>NUCLEOTIDE SEQUENCE [LARGE SCALE GENOMIC DNA]</scope>
    <source>
        <strain evidence="1 2">NEAU-QY2</strain>
    </source>
</reference>
<proteinExistence type="predicted"/>
<dbReference type="RefSeq" id="WP_331212299.1">
    <property type="nucleotide sequence ID" value="NZ_JAZGQK010000001.1"/>
</dbReference>
<accession>A0ABU7RL43</accession>
<dbReference type="EMBL" id="JAZGQK010000001">
    <property type="protein sequence ID" value="MEE6257220.1"/>
    <property type="molecule type" value="Genomic_DNA"/>
</dbReference>
<keyword evidence="2" id="KW-1185">Reference proteome</keyword>